<dbReference type="Proteomes" id="UP000693970">
    <property type="component" value="Unassembled WGS sequence"/>
</dbReference>
<evidence type="ECO:0000256" key="1">
    <source>
        <dbReference type="SAM" id="MobiDB-lite"/>
    </source>
</evidence>
<reference evidence="2" key="2">
    <citation type="submission" date="2021-04" db="EMBL/GenBank/DDBJ databases">
        <authorList>
            <person name="Podell S."/>
        </authorList>
    </citation>
    <scope>NUCLEOTIDE SEQUENCE</scope>
    <source>
        <strain evidence="2">Hildebrandi</strain>
    </source>
</reference>
<gene>
    <name evidence="2" type="ORF">IV203_006107</name>
</gene>
<sequence>MNLSLTTSPNSISLRSFCFALVGRSNYFDMYGVLTLSDVTSSNEWFRFWSADASSSQILKIFSYPGEAVPKGRGKLVYLGSSRAARRRRAVPSIRVAHHTSVTTVPAAPPTAVAGGDTRSRHAVLFIRSLSKTLGISLSVLYDLSEADESDVDLSNGFLSVQCRVIVNGIIPQESIESENQEEEVQNLNPQDHHKDAEGRQGKRRSTHRNSGRIHSSEDYQTVLCRECNHHDGRRLFRTSIWKVRCTPTTSRNHMQ</sequence>
<evidence type="ECO:0000313" key="2">
    <source>
        <dbReference type="EMBL" id="KAG7347038.1"/>
    </source>
</evidence>
<dbReference type="EMBL" id="JAGRRH010000021">
    <property type="protein sequence ID" value="KAG7347038.1"/>
    <property type="molecule type" value="Genomic_DNA"/>
</dbReference>
<proteinExistence type="predicted"/>
<name>A0A9K3PH02_9STRA</name>
<protein>
    <submittedName>
        <fullName evidence="2">Uncharacterized protein</fullName>
    </submittedName>
</protein>
<accession>A0A9K3PH02</accession>
<organism evidence="2 3">
    <name type="scientific">Nitzschia inconspicua</name>
    <dbReference type="NCBI Taxonomy" id="303405"/>
    <lineage>
        <taxon>Eukaryota</taxon>
        <taxon>Sar</taxon>
        <taxon>Stramenopiles</taxon>
        <taxon>Ochrophyta</taxon>
        <taxon>Bacillariophyta</taxon>
        <taxon>Bacillariophyceae</taxon>
        <taxon>Bacillariophycidae</taxon>
        <taxon>Bacillariales</taxon>
        <taxon>Bacillariaceae</taxon>
        <taxon>Nitzschia</taxon>
    </lineage>
</organism>
<feature type="compositionally biased region" description="Basic residues" evidence="1">
    <location>
        <begin position="202"/>
        <end position="212"/>
    </location>
</feature>
<keyword evidence="3" id="KW-1185">Reference proteome</keyword>
<feature type="region of interest" description="Disordered" evidence="1">
    <location>
        <begin position="177"/>
        <end position="215"/>
    </location>
</feature>
<comment type="caution">
    <text evidence="2">The sequence shown here is derived from an EMBL/GenBank/DDBJ whole genome shotgun (WGS) entry which is preliminary data.</text>
</comment>
<feature type="compositionally biased region" description="Basic and acidic residues" evidence="1">
    <location>
        <begin position="191"/>
        <end position="201"/>
    </location>
</feature>
<evidence type="ECO:0000313" key="3">
    <source>
        <dbReference type="Proteomes" id="UP000693970"/>
    </source>
</evidence>
<dbReference type="AlphaFoldDB" id="A0A9K3PH02"/>
<reference evidence="2" key="1">
    <citation type="journal article" date="2021" name="Sci. Rep.">
        <title>Diploid genomic architecture of Nitzschia inconspicua, an elite biomass production diatom.</title>
        <authorList>
            <person name="Oliver A."/>
            <person name="Podell S."/>
            <person name="Pinowska A."/>
            <person name="Traller J.C."/>
            <person name="Smith S.R."/>
            <person name="McClure R."/>
            <person name="Beliaev A."/>
            <person name="Bohutskyi P."/>
            <person name="Hill E.A."/>
            <person name="Rabines A."/>
            <person name="Zheng H."/>
            <person name="Allen L.Z."/>
            <person name="Kuo A."/>
            <person name="Grigoriev I.V."/>
            <person name="Allen A.E."/>
            <person name="Hazlebeck D."/>
            <person name="Allen E.E."/>
        </authorList>
    </citation>
    <scope>NUCLEOTIDE SEQUENCE</scope>
    <source>
        <strain evidence="2">Hildebrandi</strain>
    </source>
</reference>